<protein>
    <recommendedName>
        <fullName evidence="3">Lipoprotein</fullName>
    </recommendedName>
</protein>
<sequence length="260" mass="29106">MRLNRLLPALLLLPLVGGCSYSRMPDWLVRMMGGPERSGKYVDGPLTEAYVVERAKLKLPPLTQDGAVRLQVAPSFGRYDYVLNFTPEPAGCLMWWRDQNLSEAEMKRVCEIVAVHVWRSASRMDDGPTAAEHRKFYVPLDDYTDAVESFNDRLSDWRGTRSGILDGTGLNLEQFYNGRLGSMIANAGERPSDNPLSQFARDIHRVALAYGPTGFFPQNVRWRNRYDPDYPCNGGLAGTDPDGMGTGDDACAAWLKARPR</sequence>
<dbReference type="RefSeq" id="WP_380792674.1">
    <property type="nucleotide sequence ID" value="NZ_JBHRVU010000004.1"/>
</dbReference>
<evidence type="ECO:0000313" key="2">
    <source>
        <dbReference type="Proteomes" id="UP001595681"/>
    </source>
</evidence>
<dbReference type="PROSITE" id="PS51257">
    <property type="entry name" value="PROKAR_LIPOPROTEIN"/>
    <property type="match status" value="1"/>
</dbReference>
<name>A0ABV7NC11_9SPHN</name>
<proteinExistence type="predicted"/>
<evidence type="ECO:0000313" key="1">
    <source>
        <dbReference type="EMBL" id="MFC3439970.1"/>
    </source>
</evidence>
<dbReference type="Proteomes" id="UP001595681">
    <property type="component" value="Unassembled WGS sequence"/>
</dbReference>
<accession>A0ABV7NC11</accession>
<reference evidence="2" key="1">
    <citation type="journal article" date="2019" name="Int. J. Syst. Evol. Microbiol.">
        <title>The Global Catalogue of Microorganisms (GCM) 10K type strain sequencing project: providing services to taxonomists for standard genome sequencing and annotation.</title>
        <authorList>
            <consortium name="The Broad Institute Genomics Platform"/>
            <consortium name="The Broad Institute Genome Sequencing Center for Infectious Disease"/>
            <person name="Wu L."/>
            <person name="Ma J."/>
        </authorList>
    </citation>
    <scope>NUCLEOTIDE SEQUENCE [LARGE SCALE GENOMIC DNA]</scope>
    <source>
        <strain evidence="2">CCM 7491</strain>
    </source>
</reference>
<dbReference type="EMBL" id="JBHRVU010000004">
    <property type="protein sequence ID" value="MFC3439970.1"/>
    <property type="molecule type" value="Genomic_DNA"/>
</dbReference>
<gene>
    <name evidence="1" type="ORF">ACFOKF_01950</name>
</gene>
<evidence type="ECO:0008006" key="3">
    <source>
        <dbReference type="Google" id="ProtNLM"/>
    </source>
</evidence>
<organism evidence="1 2">
    <name type="scientific">Sphingobium rhizovicinum</name>
    <dbReference type="NCBI Taxonomy" id="432308"/>
    <lineage>
        <taxon>Bacteria</taxon>
        <taxon>Pseudomonadati</taxon>
        <taxon>Pseudomonadota</taxon>
        <taxon>Alphaproteobacteria</taxon>
        <taxon>Sphingomonadales</taxon>
        <taxon>Sphingomonadaceae</taxon>
        <taxon>Sphingobium</taxon>
    </lineage>
</organism>
<comment type="caution">
    <text evidence="1">The sequence shown here is derived from an EMBL/GenBank/DDBJ whole genome shotgun (WGS) entry which is preliminary data.</text>
</comment>
<keyword evidence="2" id="KW-1185">Reference proteome</keyword>